<feature type="transmembrane region" description="Helical" evidence="8">
    <location>
        <begin position="25"/>
        <end position="44"/>
    </location>
</feature>
<dbReference type="PANTHER" id="PTHR43495:SF2">
    <property type="entry name" value="D-SERINE_D-ALANINE_GLYCINE TRANSPORTER"/>
    <property type="match status" value="1"/>
</dbReference>
<feature type="transmembrane region" description="Helical" evidence="8">
    <location>
        <begin position="410"/>
        <end position="428"/>
    </location>
</feature>
<feature type="domain" description="Amino acid permease/ SLC12A" evidence="9">
    <location>
        <begin position="22"/>
        <end position="412"/>
    </location>
</feature>
<evidence type="ECO:0000256" key="7">
    <source>
        <dbReference type="ARBA" id="ARBA00023136"/>
    </source>
</evidence>
<evidence type="ECO:0000256" key="2">
    <source>
        <dbReference type="ARBA" id="ARBA00022448"/>
    </source>
</evidence>
<gene>
    <name evidence="10" type="ORF">FD41_GL001963</name>
</gene>
<feature type="transmembrane region" description="Helical" evidence="8">
    <location>
        <begin position="102"/>
        <end position="125"/>
    </location>
</feature>
<keyword evidence="7 8" id="KW-0472">Membrane</keyword>
<evidence type="ECO:0000313" key="11">
    <source>
        <dbReference type="Proteomes" id="UP000051966"/>
    </source>
</evidence>
<dbReference type="GO" id="GO:0006865">
    <property type="term" value="P:amino acid transport"/>
    <property type="evidence" value="ECO:0007669"/>
    <property type="project" value="UniProtKB-KW"/>
</dbReference>
<dbReference type="OrthoDB" id="9780162at2"/>
<feature type="transmembrane region" description="Helical" evidence="8">
    <location>
        <begin position="204"/>
        <end position="225"/>
    </location>
</feature>
<feature type="transmembrane region" description="Helical" evidence="8">
    <location>
        <begin position="50"/>
        <end position="69"/>
    </location>
</feature>
<dbReference type="FunFam" id="1.20.1740.10:FF:000001">
    <property type="entry name" value="Amino acid permease"/>
    <property type="match status" value="1"/>
</dbReference>
<feature type="transmembrane region" description="Helical" evidence="8">
    <location>
        <begin position="339"/>
        <end position="360"/>
    </location>
</feature>
<dbReference type="PROSITE" id="PS00218">
    <property type="entry name" value="AMINO_ACID_PERMEASE_1"/>
    <property type="match status" value="1"/>
</dbReference>
<feature type="transmembrane region" description="Helical" evidence="8">
    <location>
        <begin position="246"/>
        <end position="265"/>
    </location>
</feature>
<reference evidence="10 11" key="1">
    <citation type="journal article" date="2015" name="Genome Announc.">
        <title>Expanding the biotechnology potential of lactobacilli through comparative genomics of 213 strains and associated genera.</title>
        <authorList>
            <person name="Sun Z."/>
            <person name="Harris H.M."/>
            <person name="McCann A."/>
            <person name="Guo C."/>
            <person name="Argimon S."/>
            <person name="Zhang W."/>
            <person name="Yang X."/>
            <person name="Jeffery I.B."/>
            <person name="Cooney J.C."/>
            <person name="Kagawa T.F."/>
            <person name="Liu W."/>
            <person name="Song Y."/>
            <person name="Salvetti E."/>
            <person name="Wrobel A."/>
            <person name="Rasinkangas P."/>
            <person name="Parkhill J."/>
            <person name="Rea M.C."/>
            <person name="O'Sullivan O."/>
            <person name="Ritari J."/>
            <person name="Douillard F.P."/>
            <person name="Paul Ross R."/>
            <person name="Yang R."/>
            <person name="Briner A.E."/>
            <person name="Felis G.E."/>
            <person name="de Vos W.M."/>
            <person name="Barrangou R."/>
            <person name="Klaenhammer T.R."/>
            <person name="Caufield P.W."/>
            <person name="Cui Y."/>
            <person name="Zhang H."/>
            <person name="O'Toole P.W."/>
        </authorList>
    </citation>
    <scope>NUCLEOTIDE SEQUENCE [LARGE SCALE GENOMIC DNA]</scope>
    <source>
        <strain evidence="10 11">DSM 18382</strain>
    </source>
</reference>
<dbReference type="InterPro" id="IPR004841">
    <property type="entry name" value="AA-permease/SLC12A_dom"/>
</dbReference>
<keyword evidence="3" id="KW-1003">Cell membrane</keyword>
<sequence length="469" mass="51452">MKETTTGRTNADGTKRQLSNRHVQMIALGGTIGTGLFLGAGTSITKTGPSIIFIYAVIGFFFFLMMRAIGEMLYKTPSEHTFIAFISRYLGPKMGYFAGWSYWLELIFIGMAELTAISTYVRFWFPNIDAWIIQIAILAILASVNLIAVKLFGEAEFWFAMIKIVAIIAMIVTGIIMATTSFKTPVGHAGFSNIFDGFKFFPNGLTNFIGALPMVFFAFQGMEFVGITTAETKNPHKVLPKAINETIYRILLFYIGAIIVIMAIYPWRSLNADQSPFVQVFALAGLKAAAGVINFVVLTSASSSLNSFLYSAGRHFYQLASESNGTIMPKFKSVSKTGVPARAIAFSALLIMLAPLISSIPGIDNAFTLICSTTSDLALVVYLLTIVAHYKYRQSADFDPDGFVLKGYKWIDPALIGFFVVIYFSLFFNGDGTIPAIGGLIWCIGFGLWSAREKSTITIPASDNENNQL</sequence>
<dbReference type="GO" id="GO:0055085">
    <property type="term" value="P:transmembrane transport"/>
    <property type="evidence" value="ECO:0007669"/>
    <property type="project" value="InterPro"/>
</dbReference>
<proteinExistence type="predicted"/>
<dbReference type="InterPro" id="IPR004840">
    <property type="entry name" value="Amino_acid_permease_CS"/>
</dbReference>
<feature type="transmembrane region" description="Helical" evidence="8">
    <location>
        <begin position="164"/>
        <end position="184"/>
    </location>
</feature>
<evidence type="ECO:0000259" key="9">
    <source>
        <dbReference type="Pfam" id="PF00324"/>
    </source>
</evidence>
<keyword evidence="2" id="KW-0813">Transport</keyword>
<keyword evidence="11" id="KW-1185">Reference proteome</keyword>
<keyword evidence="4 8" id="KW-0812">Transmembrane</keyword>
<keyword evidence="5" id="KW-0029">Amino-acid transport</keyword>
<evidence type="ECO:0000256" key="1">
    <source>
        <dbReference type="ARBA" id="ARBA00004651"/>
    </source>
</evidence>
<dbReference type="GO" id="GO:0005886">
    <property type="term" value="C:plasma membrane"/>
    <property type="evidence" value="ECO:0007669"/>
    <property type="project" value="UniProtKB-SubCell"/>
</dbReference>
<dbReference type="EMBL" id="AZFY01000027">
    <property type="protein sequence ID" value="KRM10934.1"/>
    <property type="molecule type" value="Genomic_DNA"/>
</dbReference>
<dbReference type="Proteomes" id="UP000051966">
    <property type="component" value="Unassembled WGS sequence"/>
</dbReference>
<evidence type="ECO:0000256" key="6">
    <source>
        <dbReference type="ARBA" id="ARBA00022989"/>
    </source>
</evidence>
<dbReference type="Pfam" id="PF00324">
    <property type="entry name" value="AA_permease"/>
    <property type="match status" value="1"/>
</dbReference>
<keyword evidence="6 8" id="KW-1133">Transmembrane helix</keyword>
<dbReference type="PANTHER" id="PTHR43495">
    <property type="entry name" value="GABA PERMEASE"/>
    <property type="match status" value="1"/>
</dbReference>
<evidence type="ECO:0000313" key="10">
    <source>
        <dbReference type="EMBL" id="KRM10934.1"/>
    </source>
</evidence>
<feature type="transmembrane region" description="Helical" evidence="8">
    <location>
        <begin position="131"/>
        <end position="152"/>
    </location>
</feature>
<name>A0A0R1W6L1_9LACO</name>
<organism evidence="10 11">
    <name type="scientific">Lentilactobacillus farraginis DSM 18382 = JCM 14108</name>
    <dbReference type="NCBI Taxonomy" id="1423743"/>
    <lineage>
        <taxon>Bacteria</taxon>
        <taxon>Bacillati</taxon>
        <taxon>Bacillota</taxon>
        <taxon>Bacilli</taxon>
        <taxon>Lactobacillales</taxon>
        <taxon>Lactobacillaceae</taxon>
        <taxon>Lentilactobacillus</taxon>
    </lineage>
</organism>
<evidence type="ECO:0000256" key="5">
    <source>
        <dbReference type="ARBA" id="ARBA00022970"/>
    </source>
</evidence>
<protein>
    <submittedName>
        <fullName evidence="10">APC family amino acid-polyamine-organocation transporter</fullName>
    </submittedName>
</protein>
<evidence type="ECO:0000256" key="3">
    <source>
        <dbReference type="ARBA" id="ARBA00022475"/>
    </source>
</evidence>
<feature type="transmembrane region" description="Helical" evidence="8">
    <location>
        <begin position="434"/>
        <end position="451"/>
    </location>
</feature>
<feature type="transmembrane region" description="Helical" evidence="8">
    <location>
        <begin position="277"/>
        <end position="298"/>
    </location>
</feature>
<feature type="transmembrane region" description="Helical" evidence="8">
    <location>
        <begin position="366"/>
        <end position="390"/>
    </location>
</feature>
<comment type="subcellular location">
    <subcellularLocation>
        <location evidence="1">Cell membrane</location>
        <topology evidence="1">Multi-pass membrane protein</topology>
    </subcellularLocation>
</comment>
<comment type="caution">
    <text evidence="10">The sequence shown here is derived from an EMBL/GenBank/DDBJ whole genome shotgun (WGS) entry which is preliminary data.</text>
</comment>
<dbReference type="AlphaFoldDB" id="A0A0R1W6L1"/>
<dbReference type="PATRIC" id="fig|1423743.5.peg.2022"/>
<dbReference type="RefSeq" id="WP_056983576.1">
    <property type="nucleotide sequence ID" value="NZ_AZFY01000027.1"/>
</dbReference>
<dbReference type="Gene3D" id="1.20.1740.10">
    <property type="entry name" value="Amino acid/polyamine transporter I"/>
    <property type="match status" value="1"/>
</dbReference>
<dbReference type="PIRSF" id="PIRSF006060">
    <property type="entry name" value="AA_transporter"/>
    <property type="match status" value="1"/>
</dbReference>
<accession>A0A0R1W6L1</accession>
<evidence type="ECO:0000256" key="8">
    <source>
        <dbReference type="SAM" id="Phobius"/>
    </source>
</evidence>
<evidence type="ECO:0000256" key="4">
    <source>
        <dbReference type="ARBA" id="ARBA00022692"/>
    </source>
</evidence>